<accession>A0A1I3QB71</accession>
<sequence length="242" mass="26457">MRSGGEVAGWWSACCRLAIAVLAVWSAQCHASTYSCRQELRTLIVPALRDTAFPKTDIQVELPEVTYTNADASKPLYSVRLFVPANSPENPDRELTIGWVNLDVARLRVYDVTRNPDRPDVLSVDASRFRDFVSKCMAGANRDPSSCEKLNGFASKKGVLIPGNEAGRLVTGAGRLQFYSAPDVSCRMSGVFILEGETVDAYSEYGNFTSVVYLNAKSNGPVTGWVRSDRLKPDGVGIAPRQ</sequence>
<evidence type="ECO:0008006" key="4">
    <source>
        <dbReference type="Google" id="ProtNLM"/>
    </source>
</evidence>
<dbReference type="EMBL" id="FOQU01000006">
    <property type="protein sequence ID" value="SFJ30960.1"/>
    <property type="molecule type" value="Genomic_DNA"/>
</dbReference>
<gene>
    <name evidence="2" type="ORF">SAMN05192543_106289</name>
</gene>
<evidence type="ECO:0000256" key="1">
    <source>
        <dbReference type="SAM" id="SignalP"/>
    </source>
</evidence>
<dbReference type="STRING" id="420953.SAMN05192543_106289"/>
<feature type="chain" id="PRO_5011561033" description="Lipoprotein" evidence="1">
    <location>
        <begin position="32"/>
        <end position="242"/>
    </location>
</feature>
<name>A0A1I3QB71_9BURK</name>
<feature type="signal peptide" evidence="1">
    <location>
        <begin position="1"/>
        <end position="31"/>
    </location>
</feature>
<dbReference type="AlphaFoldDB" id="A0A1I3QB71"/>
<evidence type="ECO:0000313" key="3">
    <source>
        <dbReference type="Proteomes" id="UP000199548"/>
    </source>
</evidence>
<keyword evidence="3" id="KW-1185">Reference proteome</keyword>
<dbReference type="Proteomes" id="UP000199548">
    <property type="component" value="Unassembled WGS sequence"/>
</dbReference>
<organism evidence="2 3">
    <name type="scientific">Paraburkholderia megapolitana</name>
    <dbReference type="NCBI Taxonomy" id="420953"/>
    <lineage>
        <taxon>Bacteria</taxon>
        <taxon>Pseudomonadati</taxon>
        <taxon>Pseudomonadota</taxon>
        <taxon>Betaproteobacteria</taxon>
        <taxon>Burkholderiales</taxon>
        <taxon>Burkholderiaceae</taxon>
        <taxon>Paraburkholderia</taxon>
    </lineage>
</organism>
<proteinExistence type="predicted"/>
<reference evidence="2 3" key="1">
    <citation type="submission" date="2016-10" db="EMBL/GenBank/DDBJ databases">
        <authorList>
            <person name="de Groot N.N."/>
        </authorList>
    </citation>
    <scope>NUCLEOTIDE SEQUENCE [LARGE SCALE GENOMIC DNA]</scope>
    <source>
        <strain evidence="2 3">LMG 23650</strain>
    </source>
</reference>
<evidence type="ECO:0000313" key="2">
    <source>
        <dbReference type="EMBL" id="SFJ30960.1"/>
    </source>
</evidence>
<keyword evidence="1" id="KW-0732">Signal</keyword>
<dbReference type="RefSeq" id="WP_245811592.1">
    <property type="nucleotide sequence ID" value="NZ_CP041743.1"/>
</dbReference>
<protein>
    <recommendedName>
        <fullName evidence="4">Lipoprotein</fullName>
    </recommendedName>
</protein>